<evidence type="ECO:0000256" key="8">
    <source>
        <dbReference type="SAM" id="MobiDB-lite"/>
    </source>
</evidence>
<keyword evidence="2 11" id="KW-0808">Transferase</keyword>
<dbReference type="EC" id="2.7.11.1" evidence="11"/>
<feature type="region of interest" description="Disordered" evidence="8">
    <location>
        <begin position="1"/>
        <end position="33"/>
    </location>
</feature>
<feature type="domain" description="Protein kinase" evidence="9">
    <location>
        <begin position="58"/>
        <end position="345"/>
    </location>
</feature>
<dbReference type="InterPro" id="IPR011009">
    <property type="entry name" value="Kinase-like_dom_sf"/>
</dbReference>
<dbReference type="GO" id="GO:0005524">
    <property type="term" value="F:ATP binding"/>
    <property type="evidence" value="ECO:0007669"/>
    <property type="project" value="UniProtKB-UniRule"/>
</dbReference>
<keyword evidence="12" id="KW-1185">Reference proteome</keyword>
<dbReference type="PRINTS" id="PR00103">
    <property type="entry name" value="CAMPKINASE"/>
</dbReference>
<dbReference type="SUPFAM" id="SSF51206">
    <property type="entry name" value="cAMP-binding domain-like"/>
    <property type="match status" value="1"/>
</dbReference>
<evidence type="ECO:0000256" key="2">
    <source>
        <dbReference type="ARBA" id="ARBA00022679"/>
    </source>
</evidence>
<evidence type="ECO:0000256" key="3">
    <source>
        <dbReference type="ARBA" id="ARBA00022741"/>
    </source>
</evidence>
<feature type="binding site" evidence="7">
    <location>
        <position position="87"/>
    </location>
    <ligand>
        <name>ATP</name>
        <dbReference type="ChEBI" id="CHEBI:30616"/>
    </ligand>
</feature>
<keyword evidence="4 11" id="KW-0418">Kinase</keyword>
<evidence type="ECO:0000256" key="7">
    <source>
        <dbReference type="PROSITE-ProRule" id="PRU10141"/>
    </source>
</evidence>
<dbReference type="InterPro" id="IPR000719">
    <property type="entry name" value="Prot_kinase_dom"/>
</dbReference>
<dbReference type="InterPro" id="IPR000595">
    <property type="entry name" value="cNMP-bd_dom"/>
</dbReference>
<dbReference type="PROSITE" id="PS50042">
    <property type="entry name" value="CNMP_BINDING_3"/>
    <property type="match status" value="1"/>
</dbReference>
<feature type="domain" description="Cyclic nucleotide-binding" evidence="10">
    <location>
        <begin position="352"/>
        <end position="440"/>
    </location>
</feature>
<evidence type="ECO:0000313" key="12">
    <source>
        <dbReference type="Proteomes" id="UP000237968"/>
    </source>
</evidence>
<name>A0A2S9YJH5_9BACT</name>
<reference evidence="11 12" key="1">
    <citation type="submission" date="2018-03" db="EMBL/GenBank/DDBJ databases">
        <title>Draft Genome Sequences of the Obligatory Marine Myxobacteria Enhygromyxa salina SWB005.</title>
        <authorList>
            <person name="Poehlein A."/>
            <person name="Moghaddam J.A."/>
            <person name="Harms H."/>
            <person name="Alanjari M."/>
            <person name="Koenig G.M."/>
            <person name="Daniel R."/>
            <person name="Schaeberle T.F."/>
        </authorList>
    </citation>
    <scope>NUCLEOTIDE SEQUENCE [LARGE SCALE GENOMIC DNA]</scope>
    <source>
        <strain evidence="11 12">SWB005</strain>
    </source>
</reference>
<evidence type="ECO:0000259" key="9">
    <source>
        <dbReference type="PROSITE" id="PS50011"/>
    </source>
</evidence>
<dbReference type="InterPro" id="IPR018488">
    <property type="entry name" value="cNMP-bd_CS"/>
</dbReference>
<evidence type="ECO:0000256" key="4">
    <source>
        <dbReference type="ARBA" id="ARBA00022777"/>
    </source>
</evidence>
<accession>A0A2S9YJH5</accession>
<sequence length="459" mass="50755">MYHSRVTAKKTEPGHNQRTIGSETVAEPGPKSASNFDYDAMTIEQLLRASIPAGGTRLELRREVGRGGMGSVWLAIDRSLRRPVALKQLDDSYATNMSQVANFLREARVTAQIDHPNLVPVYEVGVRDGHRIYYTMKLVEGEDLAVRVRSKPLEERSQTELLDQIDAVIRICGAVAAAHDFGYAHCDIKPHNIMLGRYGAAYLMDWGLVQPLSHKSVIRSTSYSEAQEVSGEEPKWIRDADLFTGGTPAFMAPEQARDAPITAQTDVFALGAVLYFILTARGPFTNRSRDEALRRAKACDFERPSTLRDDVPPALEAIVLEAMAEDPRERFATVEALAVALTRYLRGGGWEFESVSVAAGDVVVRQGELADAAYIIIEGRCEVTREESGERRVLRVMEAGEVFGETAILAGSPRTATVRALTDVTLYSITGAVFEREIGRWNPWVAQFVQTLARRLGED</sequence>
<dbReference type="CDD" id="cd00038">
    <property type="entry name" value="CAP_ED"/>
    <property type="match status" value="1"/>
</dbReference>
<dbReference type="AlphaFoldDB" id="A0A2S9YJH5"/>
<keyword evidence="3 7" id="KW-0547">Nucleotide-binding</keyword>
<gene>
    <name evidence="11" type="primary">pknD_1</name>
    <name evidence="11" type="ORF">ENSA5_04300</name>
</gene>
<protein>
    <submittedName>
        <fullName evidence="11">Serine/threonine-protein kinase PknD</fullName>
        <ecNumber evidence="11">2.7.11.1</ecNumber>
    </submittedName>
</protein>
<evidence type="ECO:0000313" key="11">
    <source>
        <dbReference type="EMBL" id="PRQ05186.1"/>
    </source>
</evidence>
<dbReference type="PANTHER" id="PTHR43289">
    <property type="entry name" value="MITOGEN-ACTIVATED PROTEIN KINASE KINASE KINASE 20-RELATED"/>
    <property type="match status" value="1"/>
</dbReference>
<dbReference type="SUPFAM" id="SSF56112">
    <property type="entry name" value="Protein kinase-like (PK-like)"/>
    <property type="match status" value="1"/>
</dbReference>
<keyword evidence="6" id="KW-0142">cGMP-binding</keyword>
<organism evidence="11 12">
    <name type="scientific">Enhygromyxa salina</name>
    <dbReference type="NCBI Taxonomy" id="215803"/>
    <lineage>
        <taxon>Bacteria</taxon>
        <taxon>Pseudomonadati</taxon>
        <taxon>Myxococcota</taxon>
        <taxon>Polyangia</taxon>
        <taxon>Nannocystales</taxon>
        <taxon>Nannocystaceae</taxon>
        <taxon>Enhygromyxa</taxon>
    </lineage>
</organism>
<dbReference type="CDD" id="cd14014">
    <property type="entry name" value="STKc_PknB_like"/>
    <property type="match status" value="1"/>
</dbReference>
<dbReference type="GO" id="GO:0030553">
    <property type="term" value="F:cGMP binding"/>
    <property type="evidence" value="ECO:0007669"/>
    <property type="project" value="UniProtKB-KW"/>
</dbReference>
<evidence type="ECO:0000256" key="6">
    <source>
        <dbReference type="ARBA" id="ARBA00022992"/>
    </source>
</evidence>
<dbReference type="PROSITE" id="PS00889">
    <property type="entry name" value="CNMP_BINDING_2"/>
    <property type="match status" value="1"/>
</dbReference>
<dbReference type="Gene3D" id="2.60.120.10">
    <property type="entry name" value="Jelly Rolls"/>
    <property type="match status" value="1"/>
</dbReference>
<dbReference type="InterPro" id="IPR017441">
    <property type="entry name" value="Protein_kinase_ATP_BS"/>
</dbReference>
<dbReference type="InterPro" id="IPR014710">
    <property type="entry name" value="RmlC-like_jellyroll"/>
</dbReference>
<dbReference type="Pfam" id="PF00069">
    <property type="entry name" value="Pkinase"/>
    <property type="match status" value="1"/>
</dbReference>
<dbReference type="SMART" id="SM00220">
    <property type="entry name" value="S_TKc"/>
    <property type="match status" value="1"/>
</dbReference>
<dbReference type="Proteomes" id="UP000237968">
    <property type="component" value="Unassembled WGS sequence"/>
</dbReference>
<dbReference type="EMBL" id="PVNK01000018">
    <property type="protein sequence ID" value="PRQ05186.1"/>
    <property type="molecule type" value="Genomic_DNA"/>
</dbReference>
<dbReference type="Pfam" id="PF00027">
    <property type="entry name" value="cNMP_binding"/>
    <property type="match status" value="1"/>
</dbReference>
<keyword evidence="1" id="KW-0140">cGMP</keyword>
<dbReference type="InterPro" id="IPR018490">
    <property type="entry name" value="cNMP-bd_dom_sf"/>
</dbReference>
<dbReference type="PANTHER" id="PTHR43289:SF6">
    <property type="entry name" value="SERINE_THREONINE-PROTEIN KINASE NEKL-3"/>
    <property type="match status" value="1"/>
</dbReference>
<dbReference type="Gene3D" id="1.10.510.10">
    <property type="entry name" value="Transferase(Phosphotransferase) domain 1"/>
    <property type="match status" value="1"/>
</dbReference>
<evidence type="ECO:0000259" key="10">
    <source>
        <dbReference type="PROSITE" id="PS50042"/>
    </source>
</evidence>
<dbReference type="PROSITE" id="PS50011">
    <property type="entry name" value="PROTEIN_KINASE_DOM"/>
    <property type="match status" value="1"/>
</dbReference>
<dbReference type="GO" id="GO:0004674">
    <property type="term" value="F:protein serine/threonine kinase activity"/>
    <property type="evidence" value="ECO:0007669"/>
    <property type="project" value="UniProtKB-EC"/>
</dbReference>
<dbReference type="Gene3D" id="3.30.200.20">
    <property type="entry name" value="Phosphorylase Kinase, domain 1"/>
    <property type="match status" value="1"/>
</dbReference>
<dbReference type="SMART" id="SM00100">
    <property type="entry name" value="cNMP"/>
    <property type="match status" value="1"/>
</dbReference>
<keyword evidence="5 7" id="KW-0067">ATP-binding</keyword>
<dbReference type="InterPro" id="IPR008271">
    <property type="entry name" value="Ser/Thr_kinase_AS"/>
</dbReference>
<dbReference type="PROSITE" id="PS00107">
    <property type="entry name" value="PROTEIN_KINASE_ATP"/>
    <property type="match status" value="1"/>
</dbReference>
<evidence type="ECO:0000256" key="1">
    <source>
        <dbReference type="ARBA" id="ARBA00022535"/>
    </source>
</evidence>
<evidence type="ECO:0000256" key="5">
    <source>
        <dbReference type="ARBA" id="ARBA00022840"/>
    </source>
</evidence>
<comment type="caution">
    <text evidence="11">The sequence shown here is derived from an EMBL/GenBank/DDBJ whole genome shotgun (WGS) entry which is preliminary data.</text>
</comment>
<proteinExistence type="predicted"/>
<dbReference type="PROSITE" id="PS00108">
    <property type="entry name" value="PROTEIN_KINASE_ST"/>
    <property type="match status" value="1"/>
</dbReference>